<evidence type="ECO:0000313" key="4">
    <source>
        <dbReference type="EMBL" id="MBK1713558.1"/>
    </source>
</evidence>
<dbReference type="SUPFAM" id="SSF56601">
    <property type="entry name" value="beta-lactamase/transpeptidase-like"/>
    <property type="match status" value="1"/>
</dbReference>
<dbReference type="InterPro" id="IPR012338">
    <property type="entry name" value="Beta-lactam/transpept-like"/>
</dbReference>
<evidence type="ECO:0000256" key="1">
    <source>
        <dbReference type="ARBA" id="ARBA00006096"/>
    </source>
</evidence>
<reference evidence="4" key="1">
    <citation type="submission" date="2017-08" db="EMBL/GenBank/DDBJ databases">
        <authorList>
            <person name="Imhoff J.F."/>
            <person name="Rahn T."/>
            <person name="Kuenzel S."/>
            <person name="Neulinger S.C."/>
        </authorList>
    </citation>
    <scope>NUCLEOTIDE SEQUENCE</scope>
    <source>
        <strain evidence="4">IM 151</strain>
    </source>
</reference>
<reference evidence="4" key="2">
    <citation type="journal article" date="2020" name="Microorganisms">
        <title>Osmotic Adaptation and Compatible Solute Biosynthesis of Phototrophic Bacteria as Revealed from Genome Analyses.</title>
        <authorList>
            <person name="Imhoff J.F."/>
            <person name="Rahn T."/>
            <person name="Kunzel S."/>
            <person name="Keller A."/>
            <person name="Neulinger S.C."/>
        </authorList>
    </citation>
    <scope>NUCLEOTIDE SEQUENCE</scope>
    <source>
        <strain evidence="4">IM 151</strain>
    </source>
</reference>
<dbReference type="NCBIfam" id="TIGR00666">
    <property type="entry name" value="PBP4"/>
    <property type="match status" value="1"/>
</dbReference>
<keyword evidence="5" id="KW-1185">Reference proteome</keyword>
<dbReference type="PRINTS" id="PR00922">
    <property type="entry name" value="DADACBPTASE3"/>
</dbReference>
<evidence type="ECO:0000256" key="2">
    <source>
        <dbReference type="ARBA" id="ARBA00022801"/>
    </source>
</evidence>
<feature type="signal peptide" evidence="3">
    <location>
        <begin position="1"/>
        <end position="23"/>
    </location>
</feature>
<keyword evidence="2" id="KW-0378">Hydrolase</keyword>
<evidence type="ECO:0000313" key="5">
    <source>
        <dbReference type="Proteomes" id="UP001041814"/>
    </source>
</evidence>
<protein>
    <submittedName>
        <fullName evidence="4">D-alanyl-D-alanine carboxypeptidase/D-alanyl-D-alanine-endopeptidase</fullName>
    </submittedName>
</protein>
<dbReference type="Gene3D" id="3.40.710.10">
    <property type="entry name" value="DD-peptidase/beta-lactamase superfamily"/>
    <property type="match status" value="1"/>
</dbReference>
<dbReference type="GO" id="GO:0004180">
    <property type="term" value="F:carboxypeptidase activity"/>
    <property type="evidence" value="ECO:0007669"/>
    <property type="project" value="UniProtKB-KW"/>
</dbReference>
<dbReference type="EMBL" id="NRRU01000041">
    <property type="protein sequence ID" value="MBK1713558.1"/>
    <property type="molecule type" value="Genomic_DNA"/>
</dbReference>
<evidence type="ECO:0000256" key="3">
    <source>
        <dbReference type="SAM" id="SignalP"/>
    </source>
</evidence>
<sequence>MTLPRALACAVLAAAAASATAQALPPEALAALRRAEVPATALAVVVRELPAGPTRLAWQGDLALNPASVTKLLTTLAALERLGPGWTWTTPVWLQGQIHDGVLDGTLVIQGRGDPQLTAERLRTALRRVWQLGVHEIRGDIVLDGSAFAPAQAEPGDFDGESTRPYNVQPAALLPNFRSVGYSFVPDPGAGVARVLVDPPLARTAIQATVPLDTGPCVDWRSALKASFGAEVRFAGRYPVGCGELAWYVADPDPQSYDARLLEGLWAELGGRLTGRARAGLAPRDTAPSFELRSPPLADLLRDMNKLSQNTMAEQITRTLALQRRPDIPADAAGARAALAEWLDEALGPLPAGTVLDNGSGLSRSTRLSAGLLARLLERGYASPSMPEFVASLPIAGIDGTMRRARALMPGRAHLKTGSLRDVAALAGYVFSDSGRRYAFVALLQHPNAAAARPAFDALLQWTARDAPGTTTP</sequence>
<dbReference type="Pfam" id="PF02113">
    <property type="entry name" value="Peptidase_S13"/>
    <property type="match status" value="1"/>
</dbReference>
<keyword evidence="4" id="KW-0121">Carboxypeptidase</keyword>
<organism evidence="4 5">
    <name type="scientific">Rubrivivax gelatinosus</name>
    <name type="common">Rhodocyclus gelatinosus</name>
    <name type="synonym">Rhodopseudomonas gelatinosa</name>
    <dbReference type="NCBI Taxonomy" id="28068"/>
    <lineage>
        <taxon>Bacteria</taxon>
        <taxon>Pseudomonadati</taxon>
        <taxon>Pseudomonadota</taxon>
        <taxon>Betaproteobacteria</taxon>
        <taxon>Burkholderiales</taxon>
        <taxon>Sphaerotilaceae</taxon>
        <taxon>Rubrivivax</taxon>
    </lineage>
</organism>
<dbReference type="InterPro" id="IPR000667">
    <property type="entry name" value="Peptidase_S13"/>
</dbReference>
<keyword evidence="4" id="KW-0645">Protease</keyword>
<gene>
    <name evidence="4" type="primary">dacB</name>
    <name evidence="4" type="ORF">CKO43_12295</name>
</gene>
<name>A0ABS1DVN2_RUBGE</name>
<accession>A0ABS1DVN2</accession>
<dbReference type="PANTHER" id="PTHR30023:SF0">
    <property type="entry name" value="PENICILLIN-SENSITIVE CARBOXYPEPTIDASE A"/>
    <property type="match status" value="1"/>
</dbReference>
<keyword evidence="3" id="KW-0732">Signal</keyword>
<dbReference type="Proteomes" id="UP001041814">
    <property type="component" value="Unassembled WGS sequence"/>
</dbReference>
<dbReference type="RefSeq" id="WP_200378823.1">
    <property type="nucleotide sequence ID" value="NZ_NRRU01000041.1"/>
</dbReference>
<comment type="caution">
    <text evidence="4">The sequence shown here is derived from an EMBL/GenBank/DDBJ whole genome shotgun (WGS) entry which is preliminary data.</text>
</comment>
<comment type="similarity">
    <text evidence="1">Belongs to the peptidase S13 family.</text>
</comment>
<dbReference type="Gene3D" id="3.50.80.20">
    <property type="entry name" value="D-Ala-D-Ala carboxypeptidase C, peptidase S13"/>
    <property type="match status" value="1"/>
</dbReference>
<dbReference type="PANTHER" id="PTHR30023">
    <property type="entry name" value="D-ALANYL-D-ALANINE CARBOXYPEPTIDASE"/>
    <property type="match status" value="1"/>
</dbReference>
<feature type="chain" id="PRO_5045794343" evidence="3">
    <location>
        <begin position="24"/>
        <end position="473"/>
    </location>
</feature>
<proteinExistence type="inferred from homology"/>